<evidence type="ECO:0000313" key="3">
    <source>
        <dbReference type="Proteomes" id="UP000007264"/>
    </source>
</evidence>
<dbReference type="RefSeq" id="XP_005647164.1">
    <property type="nucleotide sequence ID" value="XM_005647107.1"/>
</dbReference>
<accession>I0YW51</accession>
<dbReference type="EMBL" id="AGSI01000009">
    <property type="protein sequence ID" value="EIE22620.1"/>
    <property type="molecule type" value="Genomic_DNA"/>
</dbReference>
<gene>
    <name evidence="2" type="ORF">COCSUDRAFT_66313</name>
</gene>
<feature type="region of interest" description="Disordered" evidence="1">
    <location>
        <begin position="1"/>
        <end position="21"/>
    </location>
</feature>
<feature type="region of interest" description="Disordered" evidence="1">
    <location>
        <begin position="42"/>
        <end position="70"/>
    </location>
</feature>
<organism evidence="2 3">
    <name type="scientific">Coccomyxa subellipsoidea (strain C-169)</name>
    <name type="common">Green microalga</name>
    <dbReference type="NCBI Taxonomy" id="574566"/>
    <lineage>
        <taxon>Eukaryota</taxon>
        <taxon>Viridiplantae</taxon>
        <taxon>Chlorophyta</taxon>
        <taxon>core chlorophytes</taxon>
        <taxon>Trebouxiophyceae</taxon>
        <taxon>Trebouxiophyceae incertae sedis</taxon>
        <taxon>Coccomyxaceae</taxon>
        <taxon>Coccomyxa</taxon>
        <taxon>Coccomyxa subellipsoidea</taxon>
    </lineage>
</organism>
<proteinExistence type="predicted"/>
<dbReference type="GeneID" id="17040607"/>
<sequence length="688" mass="71939">MGKQRSSTMFGSCFTPKPAHTGAPMAQLRVVDASPYKIVESFEPKEEDVAQKGSAPHASKRSGRASLQPAQALVRKLTESAEKRSMLANLLKEHCLVEGGDANVAQWLKDEGINAPIGSVLKALEEAQSKDLLFWASRYHLFVTWSPDRSHPWDSLPAAGQYSTLEIGVQRGADDKLVVLLDGKAVTDYTMHNSVLKTTSPIEWETPSGQIARVNLQLQFSSFFGYAGADTDAGYLGLQCHGCLWPVNDADLPHYWPIAPPIVSGKVNTAGRDSAVSPGNSDSLAAFAGTYATHLLPADEAAQVTTGAEIAINVNSQGLPEVAVGGRDLSFWTFDANNVLAWADEAGYTAWLQFTVLPGGPVFMGTLHPSGGDAADVEAGTFSVFGELLSQPSRLAPNAAVDATVGQMVAVGLATSATVLCTSLLRSATKCWALLRSGMGAEDVLMEEEIMLQGMRRNFESLERVHAAHKAAAAAFPAAAGAAAAKEMAPAAAEAAIAAESEAADHAQAARVSADAVAAAVTLTNDCIKDGNAVEATSKASASAWRSSQAASAAAHAEESALLAAKKAAEANTCAARAAAVSAAQSYNLARESALAAARAEAAAASNALKTVETGINYYAARKEYIKLKDIAEASDVAGKALKFAKEAVEGYEVSTAASREAALDATRQAADFSQLAHKLMRAVYKAK</sequence>
<name>I0YW51_COCSC</name>
<reference evidence="2 3" key="1">
    <citation type="journal article" date="2012" name="Genome Biol.">
        <title>The genome of the polar eukaryotic microalga coccomyxa subellipsoidea reveals traits of cold adaptation.</title>
        <authorList>
            <person name="Blanc G."/>
            <person name="Agarkova I."/>
            <person name="Grimwood J."/>
            <person name="Kuo A."/>
            <person name="Brueggeman A."/>
            <person name="Dunigan D."/>
            <person name="Gurnon J."/>
            <person name="Ladunga I."/>
            <person name="Lindquist E."/>
            <person name="Lucas S."/>
            <person name="Pangilinan J."/>
            <person name="Proschold T."/>
            <person name="Salamov A."/>
            <person name="Schmutz J."/>
            <person name="Weeks D."/>
            <person name="Yamada T."/>
            <person name="Claverie J.M."/>
            <person name="Grigoriev I."/>
            <person name="Van Etten J."/>
            <person name="Lomsadze A."/>
            <person name="Borodovsky M."/>
        </authorList>
    </citation>
    <scope>NUCLEOTIDE SEQUENCE [LARGE SCALE GENOMIC DNA]</scope>
    <source>
        <strain evidence="2 3">C-169</strain>
    </source>
</reference>
<feature type="compositionally biased region" description="Polar residues" evidence="1">
    <location>
        <begin position="1"/>
        <end position="10"/>
    </location>
</feature>
<comment type="caution">
    <text evidence="2">The sequence shown here is derived from an EMBL/GenBank/DDBJ whole genome shotgun (WGS) entry which is preliminary data.</text>
</comment>
<evidence type="ECO:0000256" key="1">
    <source>
        <dbReference type="SAM" id="MobiDB-lite"/>
    </source>
</evidence>
<evidence type="ECO:0000313" key="2">
    <source>
        <dbReference type="EMBL" id="EIE22620.1"/>
    </source>
</evidence>
<dbReference type="OrthoDB" id="10342245at2759"/>
<keyword evidence="3" id="KW-1185">Reference proteome</keyword>
<dbReference type="AlphaFoldDB" id="I0YW51"/>
<protein>
    <submittedName>
        <fullName evidence="2">Uncharacterized protein</fullName>
    </submittedName>
</protein>
<dbReference type="Proteomes" id="UP000007264">
    <property type="component" value="Unassembled WGS sequence"/>
</dbReference>
<dbReference type="KEGG" id="csl:COCSUDRAFT_66313"/>